<feature type="chain" id="PRO_5014623562" description="Apple domain-containing protein" evidence="2">
    <location>
        <begin position="22"/>
        <end position="273"/>
    </location>
</feature>
<evidence type="ECO:0000313" key="4">
    <source>
        <dbReference type="EMBL" id="CEI39570.1"/>
    </source>
</evidence>
<sequence length="273" mass="28274">MPSINTIITALVAGLTIGAQAGPCRPHPPSSSVVQSQVTTTAYAQPTAGTSIVYSDAASKFETDASLSTTAVQATSSEKTKAIPVTADDETTTTGYPAAETTSVISDSFSTESAVESTTTAQETTSSPPSTTQENSSTLLATTSAPSTTSQAEDVPSITAAPTTTSEPTATTSQASTTTSEASTSSCANKSNLACGKTGFLTKSVRKLLDVVYDQDLEECKADCEANDECEAIGITTSGQCELYEADISDMGFEGRDSWYYSVYDACCFENEQ</sequence>
<feature type="domain" description="Apple" evidence="3">
    <location>
        <begin position="195"/>
        <end position="268"/>
    </location>
</feature>
<dbReference type="EMBL" id="LN649232">
    <property type="protein sequence ID" value="CEI39570.1"/>
    <property type="molecule type" value="Genomic_DNA"/>
</dbReference>
<name>A0A2L2SR66_9HYPO</name>
<reference evidence="5" key="1">
    <citation type="submission" date="2014-10" db="EMBL/GenBank/DDBJ databases">
        <authorList>
            <person name="King R."/>
        </authorList>
    </citation>
    <scope>NUCLEOTIDE SEQUENCE [LARGE SCALE GENOMIC DNA]</scope>
    <source>
        <strain evidence="5">A3/5</strain>
    </source>
</reference>
<evidence type="ECO:0000256" key="1">
    <source>
        <dbReference type="SAM" id="MobiDB-lite"/>
    </source>
</evidence>
<evidence type="ECO:0000256" key="2">
    <source>
        <dbReference type="SAM" id="SignalP"/>
    </source>
</evidence>
<feature type="compositionally biased region" description="Low complexity" evidence="1">
    <location>
        <begin position="92"/>
        <end position="150"/>
    </location>
</feature>
<organism evidence="4 5">
    <name type="scientific">Fusarium venenatum</name>
    <dbReference type="NCBI Taxonomy" id="56646"/>
    <lineage>
        <taxon>Eukaryota</taxon>
        <taxon>Fungi</taxon>
        <taxon>Dikarya</taxon>
        <taxon>Ascomycota</taxon>
        <taxon>Pezizomycotina</taxon>
        <taxon>Sordariomycetes</taxon>
        <taxon>Hypocreomycetidae</taxon>
        <taxon>Hypocreales</taxon>
        <taxon>Nectriaceae</taxon>
        <taxon>Fusarium</taxon>
    </lineage>
</organism>
<protein>
    <recommendedName>
        <fullName evidence="3">Apple domain-containing protein</fullName>
    </recommendedName>
</protein>
<keyword evidence="5" id="KW-1185">Reference proteome</keyword>
<keyword evidence="2" id="KW-0732">Signal</keyword>
<accession>A0A2L2SR66</accession>
<feature type="compositionally biased region" description="Low complexity" evidence="1">
    <location>
        <begin position="159"/>
        <end position="186"/>
    </location>
</feature>
<dbReference type="Proteomes" id="UP000245910">
    <property type="component" value="Chromosome IIII"/>
</dbReference>
<feature type="region of interest" description="Disordered" evidence="1">
    <location>
        <begin position="75"/>
        <end position="188"/>
    </location>
</feature>
<evidence type="ECO:0000313" key="5">
    <source>
        <dbReference type="Proteomes" id="UP000245910"/>
    </source>
</evidence>
<dbReference type="InterPro" id="IPR003609">
    <property type="entry name" value="Pan_app"/>
</dbReference>
<feature type="signal peptide" evidence="2">
    <location>
        <begin position="1"/>
        <end position="21"/>
    </location>
</feature>
<evidence type="ECO:0000259" key="3">
    <source>
        <dbReference type="PROSITE" id="PS50948"/>
    </source>
</evidence>
<dbReference type="OrthoDB" id="5105905at2759"/>
<dbReference type="PROSITE" id="PS50948">
    <property type="entry name" value="PAN"/>
    <property type="match status" value="1"/>
</dbReference>
<proteinExistence type="predicted"/>
<dbReference type="AlphaFoldDB" id="A0A2L2SR66"/>